<dbReference type="InterPro" id="IPR009030">
    <property type="entry name" value="Growth_fac_rcpt_cys_sf"/>
</dbReference>
<dbReference type="Gene3D" id="2.10.25.10">
    <property type="entry name" value="Laminin"/>
    <property type="match status" value="1"/>
</dbReference>
<feature type="non-terminal residue" evidence="2">
    <location>
        <position position="202"/>
    </location>
</feature>
<dbReference type="AlphaFoldDB" id="A0AAV2IJX5"/>
<dbReference type="Gene3D" id="2.170.300.10">
    <property type="entry name" value="Tie2 ligand-binding domain superfamily"/>
    <property type="match status" value="1"/>
</dbReference>
<protein>
    <recommendedName>
        <fullName evidence="1">EGF-like domain-containing protein</fullName>
    </recommendedName>
</protein>
<organism evidence="2 3">
    <name type="scientific">Lymnaea stagnalis</name>
    <name type="common">Great pond snail</name>
    <name type="synonym">Helix stagnalis</name>
    <dbReference type="NCBI Taxonomy" id="6523"/>
    <lineage>
        <taxon>Eukaryota</taxon>
        <taxon>Metazoa</taxon>
        <taxon>Spiralia</taxon>
        <taxon>Lophotrochozoa</taxon>
        <taxon>Mollusca</taxon>
        <taxon>Gastropoda</taxon>
        <taxon>Heterobranchia</taxon>
        <taxon>Euthyneura</taxon>
        <taxon>Panpulmonata</taxon>
        <taxon>Hygrophila</taxon>
        <taxon>Lymnaeoidea</taxon>
        <taxon>Lymnaeidae</taxon>
        <taxon>Lymnaea</taxon>
    </lineage>
</organism>
<accession>A0AAV2IJX5</accession>
<evidence type="ECO:0000259" key="1">
    <source>
        <dbReference type="PROSITE" id="PS01186"/>
    </source>
</evidence>
<dbReference type="Proteomes" id="UP001497497">
    <property type="component" value="Unassembled WGS sequence"/>
</dbReference>
<reference evidence="2 3" key="1">
    <citation type="submission" date="2024-04" db="EMBL/GenBank/DDBJ databases">
        <authorList>
            <consortium name="Genoscope - CEA"/>
            <person name="William W."/>
        </authorList>
    </citation>
    <scope>NUCLEOTIDE SEQUENCE [LARGE SCALE GENOMIC DNA]</scope>
</reference>
<dbReference type="PROSITE" id="PS01186">
    <property type="entry name" value="EGF_2"/>
    <property type="match status" value="1"/>
</dbReference>
<gene>
    <name evidence="2" type="ORF">GSLYS_00020714001</name>
</gene>
<proteinExistence type="predicted"/>
<dbReference type="SUPFAM" id="SSF57184">
    <property type="entry name" value="Growth factor receptor domain"/>
    <property type="match status" value="1"/>
</dbReference>
<name>A0AAV2IJX5_LYMST</name>
<evidence type="ECO:0000313" key="3">
    <source>
        <dbReference type="Proteomes" id="UP001497497"/>
    </source>
</evidence>
<dbReference type="InterPro" id="IPR000742">
    <property type="entry name" value="EGF"/>
</dbReference>
<comment type="caution">
    <text evidence="2">The sequence shown here is derived from an EMBL/GenBank/DDBJ whole genome shotgun (WGS) entry which is preliminary data.</text>
</comment>
<feature type="non-terminal residue" evidence="2">
    <location>
        <position position="1"/>
    </location>
</feature>
<dbReference type="EMBL" id="CAXITT010000963">
    <property type="protein sequence ID" value="CAL1547389.1"/>
    <property type="molecule type" value="Genomic_DNA"/>
</dbReference>
<dbReference type="SMART" id="SM00181">
    <property type="entry name" value="EGF"/>
    <property type="match status" value="2"/>
</dbReference>
<sequence>EGASGIVRSTNNTMHVVLQYEGHEGNGFIASFSTHACNPFTYGQTCENQCDCETNNTQHCDHLTGLCICKEPWLGHKCTEKKDPCLLQDITFKCPEDQVCTNNDDVHSCVCRQGYVMNSNQQCEVQRACIRNLGLCSHYCIINAVGKEECTCPHNMVLGVDKFSCVVPFYPNGPDANDFDLLRNETEKCNKIMCEKVNLELA</sequence>
<evidence type="ECO:0000313" key="2">
    <source>
        <dbReference type="EMBL" id="CAL1547389.1"/>
    </source>
</evidence>
<feature type="domain" description="EGF-like" evidence="1">
    <location>
        <begin position="109"/>
        <end position="123"/>
    </location>
</feature>
<keyword evidence="3" id="KW-1185">Reference proteome</keyword>